<proteinExistence type="predicted"/>
<accession>A0A450WK58</accession>
<sequence length="150" mass="16827">MGRFWISTLRFGTLMERLEDSTMRLGISITDTGKRPAGYSRSQPGTIRGAKPGGCTTEMRFLCEQKQTMKNIVPLFYVVAFLAGCAGASEGKSRSCGLWGCGPVQTDSCAAECAEWDSEGKVCLRFHDWTSERCARILSRELEYRHSYRY</sequence>
<evidence type="ECO:0000313" key="1">
    <source>
        <dbReference type="EMBL" id="VFK17425.1"/>
    </source>
</evidence>
<protein>
    <submittedName>
        <fullName evidence="1">Uncharacterized protein</fullName>
    </submittedName>
</protein>
<dbReference type="EMBL" id="CAADFM010000170">
    <property type="protein sequence ID" value="VFK17425.1"/>
    <property type="molecule type" value="Genomic_DNA"/>
</dbReference>
<name>A0A450WK58_9GAMM</name>
<reference evidence="1" key="1">
    <citation type="submission" date="2019-02" db="EMBL/GenBank/DDBJ databases">
        <authorList>
            <person name="Gruber-Vodicka R. H."/>
            <person name="Seah K. B. B."/>
        </authorList>
    </citation>
    <scope>NUCLEOTIDE SEQUENCE</scope>
    <source>
        <strain evidence="1">BECK_S312</strain>
        <strain evidence="2">BECK_S426</strain>
    </source>
</reference>
<dbReference type="EMBL" id="CAADFP010000162">
    <property type="protein sequence ID" value="VFK32287.1"/>
    <property type="molecule type" value="Genomic_DNA"/>
</dbReference>
<gene>
    <name evidence="1" type="ORF">BECKLPF1236A_GA0070988_101709</name>
    <name evidence="2" type="ORF">BECKLPF1236C_GA0070990_101628</name>
</gene>
<dbReference type="AlphaFoldDB" id="A0A450WK58"/>
<evidence type="ECO:0000313" key="2">
    <source>
        <dbReference type="EMBL" id="VFK32287.1"/>
    </source>
</evidence>
<organism evidence="1">
    <name type="scientific">Candidatus Kentrum sp. LPFa</name>
    <dbReference type="NCBI Taxonomy" id="2126335"/>
    <lineage>
        <taxon>Bacteria</taxon>
        <taxon>Pseudomonadati</taxon>
        <taxon>Pseudomonadota</taxon>
        <taxon>Gammaproteobacteria</taxon>
        <taxon>Candidatus Kentrum</taxon>
    </lineage>
</organism>